<dbReference type="PANTHER" id="PTHR19265">
    <property type="entry name" value="MEIOSIS-SPECIFIC NUCLEAR STRUCTURAL PROTEIN 1"/>
    <property type="match status" value="1"/>
</dbReference>
<comment type="similarity">
    <text evidence="3">Belongs to the MNS1 family.</text>
</comment>
<gene>
    <name evidence="16" type="primary">MNS1</name>
    <name evidence="16" type="ORF">SPIL2461_LOCUS20351</name>
</gene>
<dbReference type="GO" id="GO:0005634">
    <property type="term" value="C:nucleus"/>
    <property type="evidence" value="ECO:0007669"/>
    <property type="project" value="UniProtKB-SubCell"/>
</dbReference>
<keyword evidence="8" id="KW-0969">Cilium</keyword>
<dbReference type="InterPro" id="IPR026504">
    <property type="entry name" value="MNS1"/>
</dbReference>
<keyword evidence="10" id="KW-0539">Nucleus</keyword>
<dbReference type="Proteomes" id="UP000649617">
    <property type="component" value="Unassembled WGS sequence"/>
</dbReference>
<evidence type="ECO:0000313" key="16">
    <source>
        <dbReference type="EMBL" id="CAE7716280.1"/>
    </source>
</evidence>
<evidence type="ECO:0000256" key="8">
    <source>
        <dbReference type="ARBA" id="ARBA00023069"/>
    </source>
</evidence>
<dbReference type="AlphaFoldDB" id="A0A812XBZ1"/>
<sequence>MRAEMMQKFAEEHSDDRLEQLNDNKRRLKLEAHKRETERLLQIRREMYDLARQQEREEAEAMKKDEHLRQEVIQAERKRIIEEHARELRNFLPPGTLKSSEDMKLVYGSDQAVAMAY</sequence>
<keyword evidence="5" id="KW-0963">Cytoplasm</keyword>
<organism evidence="16 17">
    <name type="scientific">Symbiodinium pilosum</name>
    <name type="common">Dinoflagellate</name>
    <dbReference type="NCBI Taxonomy" id="2952"/>
    <lineage>
        <taxon>Eukaryota</taxon>
        <taxon>Sar</taxon>
        <taxon>Alveolata</taxon>
        <taxon>Dinophyceae</taxon>
        <taxon>Suessiales</taxon>
        <taxon>Symbiodiniaceae</taxon>
        <taxon>Symbiodinium</taxon>
    </lineage>
</organism>
<dbReference type="InterPro" id="IPR043597">
    <property type="entry name" value="TPH_dom"/>
</dbReference>
<keyword evidence="11" id="KW-0469">Meiosis</keyword>
<dbReference type="PANTHER" id="PTHR19265:SF0">
    <property type="entry name" value="MEIOSIS-SPECIFIC NUCLEAR STRUCTURAL PROTEIN 1"/>
    <property type="match status" value="1"/>
</dbReference>
<comment type="function">
    <text evidence="13">Microtubule inner protein (MIP) part of the dynein-decorated doublet microtubules (DMTs) in cilia axoneme, which is required for motile cilia beating. May play a role in the control of meiotic division and germ cell differentiation through regulation of pairing and recombination during meiosis. Required for sperm flagella assembly. May play a role in the assembly and function of the outer dynein arm-docking complex (ODA-DC). ODA-DC mediates outer dynein arms (ODA) binding onto the axonemal doublet microtubules.</text>
</comment>
<keyword evidence="9" id="KW-0206">Cytoskeleton</keyword>
<evidence type="ECO:0000256" key="4">
    <source>
        <dbReference type="ARBA" id="ARBA00014813"/>
    </source>
</evidence>
<keyword evidence="6" id="KW-0282">Flagellum</keyword>
<keyword evidence="12" id="KW-0966">Cell projection</keyword>
<dbReference type="OrthoDB" id="197839at2759"/>
<accession>A0A812XBZ1</accession>
<evidence type="ECO:0000256" key="10">
    <source>
        <dbReference type="ARBA" id="ARBA00023242"/>
    </source>
</evidence>
<evidence type="ECO:0000256" key="3">
    <source>
        <dbReference type="ARBA" id="ARBA00009158"/>
    </source>
</evidence>
<keyword evidence="17" id="KW-1185">Reference proteome</keyword>
<evidence type="ECO:0000256" key="13">
    <source>
        <dbReference type="ARBA" id="ARBA00046114"/>
    </source>
</evidence>
<dbReference type="Pfam" id="PF13868">
    <property type="entry name" value="TPH"/>
    <property type="match status" value="1"/>
</dbReference>
<evidence type="ECO:0000256" key="5">
    <source>
        <dbReference type="ARBA" id="ARBA00022490"/>
    </source>
</evidence>
<evidence type="ECO:0000259" key="15">
    <source>
        <dbReference type="Pfam" id="PF13868"/>
    </source>
</evidence>
<comment type="subcellular location">
    <subcellularLocation>
        <location evidence="2">Cytoplasm</location>
        <location evidence="2">Cytoskeleton</location>
        <location evidence="2">Flagellum axoneme</location>
    </subcellularLocation>
    <subcellularLocation>
        <location evidence="1">Nucleus</location>
    </subcellularLocation>
</comment>
<reference evidence="16" key="1">
    <citation type="submission" date="2021-02" db="EMBL/GenBank/DDBJ databases">
        <authorList>
            <person name="Dougan E. K."/>
            <person name="Rhodes N."/>
            <person name="Thang M."/>
            <person name="Chan C."/>
        </authorList>
    </citation>
    <scope>NUCLEOTIDE SEQUENCE</scope>
</reference>
<comment type="caution">
    <text evidence="16">The sequence shown here is derived from an EMBL/GenBank/DDBJ whole genome shotgun (WGS) entry which is preliminary data.</text>
</comment>
<evidence type="ECO:0000256" key="1">
    <source>
        <dbReference type="ARBA" id="ARBA00004123"/>
    </source>
</evidence>
<dbReference type="GO" id="GO:0051321">
    <property type="term" value="P:meiotic cell cycle"/>
    <property type="evidence" value="ECO:0007669"/>
    <property type="project" value="UniProtKB-KW"/>
</dbReference>
<evidence type="ECO:0000256" key="7">
    <source>
        <dbReference type="ARBA" id="ARBA00023054"/>
    </source>
</evidence>
<evidence type="ECO:0000256" key="11">
    <source>
        <dbReference type="ARBA" id="ARBA00023254"/>
    </source>
</evidence>
<protein>
    <recommendedName>
        <fullName evidence="4">Meiosis-specific nuclear structural protein 1</fullName>
    </recommendedName>
</protein>
<keyword evidence="7" id="KW-0175">Coiled coil</keyword>
<proteinExistence type="inferred from homology"/>
<evidence type="ECO:0000256" key="9">
    <source>
        <dbReference type="ARBA" id="ARBA00023212"/>
    </source>
</evidence>
<evidence type="ECO:0000256" key="2">
    <source>
        <dbReference type="ARBA" id="ARBA00004611"/>
    </source>
</evidence>
<dbReference type="EMBL" id="CAJNIZ010045312">
    <property type="protein sequence ID" value="CAE7716280.1"/>
    <property type="molecule type" value="Genomic_DNA"/>
</dbReference>
<evidence type="ECO:0000313" key="17">
    <source>
        <dbReference type="Proteomes" id="UP000649617"/>
    </source>
</evidence>
<feature type="domain" description="Trichohyalin-plectin-homology" evidence="15">
    <location>
        <begin position="3"/>
        <end position="94"/>
    </location>
</feature>
<feature type="region of interest" description="Disordered" evidence="14">
    <location>
        <begin position="1"/>
        <end position="20"/>
    </location>
</feature>
<name>A0A812XBZ1_SYMPI</name>
<evidence type="ECO:0000256" key="6">
    <source>
        <dbReference type="ARBA" id="ARBA00022846"/>
    </source>
</evidence>
<evidence type="ECO:0000256" key="12">
    <source>
        <dbReference type="ARBA" id="ARBA00023273"/>
    </source>
</evidence>
<evidence type="ECO:0000256" key="14">
    <source>
        <dbReference type="SAM" id="MobiDB-lite"/>
    </source>
</evidence>